<dbReference type="EMBL" id="JAYGHX010000008">
    <property type="protein sequence ID" value="MEA5392127.1"/>
    <property type="molecule type" value="Genomic_DNA"/>
</dbReference>
<proteinExistence type="predicted"/>
<sequence length="125" mass="14145">MRSPAFLDRLRRHDFYAVARRGSFVYCYLRPDGSPYYVGLASYGFRPVHPKSHACGVPADQRLIRVLRSGLTPEQAGEWERRYIARWGRRRDGGILENHLAGGNHGSRRAGRLDPLDALIAAVRA</sequence>
<keyword evidence="2" id="KW-1185">Reference proteome</keyword>
<reference evidence="1 2" key="1">
    <citation type="submission" date="2023-12" db="EMBL/GenBank/DDBJ databases">
        <title>Baltic Sea Cyanobacteria.</title>
        <authorList>
            <person name="Delbaje E."/>
            <person name="Fewer D.P."/>
            <person name="Shishido T.K."/>
        </authorList>
    </citation>
    <scope>NUCLEOTIDE SEQUENCE [LARGE SCALE GENOMIC DNA]</scope>
    <source>
        <strain evidence="1 2">UHCC 0139</strain>
    </source>
</reference>
<evidence type="ECO:0000313" key="1">
    <source>
        <dbReference type="EMBL" id="MEA5392127.1"/>
    </source>
</evidence>
<protein>
    <recommendedName>
        <fullName evidence="3">GIY-YIG domain-containing protein</fullName>
    </recommendedName>
</protein>
<accession>A0ABU5RWH4</accession>
<comment type="caution">
    <text evidence="1">The sequence shown here is derived from an EMBL/GenBank/DDBJ whole genome shotgun (WGS) entry which is preliminary data.</text>
</comment>
<dbReference type="Proteomes" id="UP001304461">
    <property type="component" value="Unassembled WGS sequence"/>
</dbReference>
<dbReference type="RefSeq" id="WP_323306094.1">
    <property type="nucleotide sequence ID" value="NZ_JAYGHX010000008.1"/>
</dbReference>
<name>A0ABU5RWH4_9CYAN</name>
<evidence type="ECO:0008006" key="3">
    <source>
        <dbReference type="Google" id="ProtNLM"/>
    </source>
</evidence>
<gene>
    <name evidence="1" type="ORF">VB738_12745</name>
</gene>
<evidence type="ECO:0000313" key="2">
    <source>
        <dbReference type="Proteomes" id="UP001304461"/>
    </source>
</evidence>
<organism evidence="1 2">
    <name type="scientific">Cyanobium gracile UHCC 0139</name>
    <dbReference type="NCBI Taxonomy" id="3110308"/>
    <lineage>
        <taxon>Bacteria</taxon>
        <taxon>Bacillati</taxon>
        <taxon>Cyanobacteriota</taxon>
        <taxon>Cyanophyceae</taxon>
        <taxon>Synechococcales</taxon>
        <taxon>Prochlorococcaceae</taxon>
        <taxon>Cyanobium</taxon>
    </lineage>
</organism>